<proteinExistence type="predicted"/>
<reference evidence="2 3" key="1">
    <citation type="submission" date="2019-10" db="EMBL/GenBank/DDBJ databases">
        <title>A soil myxobacterium in the family Polyangiaceae.</title>
        <authorList>
            <person name="Li Y."/>
            <person name="Wang J."/>
        </authorList>
    </citation>
    <scope>NUCLEOTIDE SEQUENCE [LARGE SCALE GENOMIC DNA]</scope>
    <source>
        <strain evidence="2 3">DSM 14734</strain>
    </source>
</reference>
<dbReference type="AlphaFoldDB" id="A0A6N7PSN2"/>
<gene>
    <name evidence="2" type="ORF">GF068_24460</name>
</gene>
<dbReference type="PANTHER" id="PTHR43596:SF1">
    <property type="entry name" value="ADP,ATP CARRIER PROTEIN"/>
    <property type="match status" value="1"/>
</dbReference>
<feature type="transmembrane region" description="Helical" evidence="1">
    <location>
        <begin position="114"/>
        <end position="138"/>
    </location>
</feature>
<dbReference type="OrthoDB" id="199378at2"/>
<sequence length="449" mass="48169">MQQGFVLRLIQRAAFVRPEEMGAVLWSFVYFFLLLSGYYLIRPLRDAMGIAGGEKALPWLFSATFVAMLCAVPLYGALVTRLSRRRLVPFVYRFFAANLLLFFALVMLGVPRPLIGRVFFVWTSVYNLFIVSVLWSFLVDVFTSEQGKRLFGVIAAGGSAGAIAGPLVTAAVSQRLGQTHLFWLLVLSALTLEACVFCARKAELHAGSRRESHARASSDKPVGGSLFAGVRLVASSPYLAGIALVMLLLTTMNTFLYLQKTDLVRRAAQGSAAQTALFAWNDTAVSVLSATLSFFLTGRLMTRLGLAAALAVLPVLSGLGFSALALYPSLAVVAVVEGLRRAAQYAIERPAREVLYTVLPREAKYKAKSFIDTVVFRGGDAASAWAHAGLIALGLSFSSISLVAAPLAGLWLGVALFLARREKVMAGEVTPEAAPASPEALPSAKAPPA</sequence>
<feature type="transmembrane region" description="Helical" evidence="1">
    <location>
        <begin position="56"/>
        <end position="78"/>
    </location>
</feature>
<keyword evidence="1" id="KW-1133">Transmembrane helix</keyword>
<evidence type="ECO:0000313" key="3">
    <source>
        <dbReference type="Proteomes" id="UP000440224"/>
    </source>
</evidence>
<feature type="transmembrane region" description="Helical" evidence="1">
    <location>
        <begin position="278"/>
        <end position="297"/>
    </location>
</feature>
<feature type="transmembrane region" description="Helical" evidence="1">
    <location>
        <begin position="21"/>
        <end position="41"/>
    </location>
</feature>
<comment type="caution">
    <text evidence="2">The sequence shown here is derived from an EMBL/GenBank/DDBJ whole genome shotgun (WGS) entry which is preliminary data.</text>
</comment>
<feature type="transmembrane region" description="Helical" evidence="1">
    <location>
        <begin position="238"/>
        <end position="258"/>
    </location>
</feature>
<feature type="transmembrane region" description="Helical" evidence="1">
    <location>
        <begin position="150"/>
        <end position="168"/>
    </location>
</feature>
<feature type="transmembrane region" description="Helical" evidence="1">
    <location>
        <begin position="304"/>
        <end position="327"/>
    </location>
</feature>
<dbReference type="InterPro" id="IPR036259">
    <property type="entry name" value="MFS_trans_sf"/>
</dbReference>
<feature type="transmembrane region" description="Helical" evidence="1">
    <location>
        <begin position="90"/>
        <end position="108"/>
    </location>
</feature>
<feature type="transmembrane region" description="Helical" evidence="1">
    <location>
        <begin position="385"/>
        <end position="418"/>
    </location>
</feature>
<keyword evidence="3" id="KW-1185">Reference proteome</keyword>
<feature type="transmembrane region" description="Helical" evidence="1">
    <location>
        <begin position="180"/>
        <end position="199"/>
    </location>
</feature>
<evidence type="ECO:0000313" key="2">
    <source>
        <dbReference type="EMBL" id="MRG95048.1"/>
    </source>
</evidence>
<protein>
    <submittedName>
        <fullName evidence="2">MFS transporter</fullName>
    </submittedName>
</protein>
<dbReference type="Gene3D" id="1.20.1250.20">
    <property type="entry name" value="MFS general substrate transporter like domains"/>
    <property type="match status" value="1"/>
</dbReference>
<keyword evidence="1" id="KW-0472">Membrane</keyword>
<organism evidence="2 3">
    <name type="scientific">Polyangium spumosum</name>
    <dbReference type="NCBI Taxonomy" id="889282"/>
    <lineage>
        <taxon>Bacteria</taxon>
        <taxon>Pseudomonadati</taxon>
        <taxon>Myxococcota</taxon>
        <taxon>Polyangia</taxon>
        <taxon>Polyangiales</taxon>
        <taxon>Polyangiaceae</taxon>
        <taxon>Polyangium</taxon>
    </lineage>
</organism>
<dbReference type="SUPFAM" id="SSF103473">
    <property type="entry name" value="MFS general substrate transporter"/>
    <property type="match status" value="1"/>
</dbReference>
<dbReference type="EMBL" id="WJIE01000007">
    <property type="protein sequence ID" value="MRG95048.1"/>
    <property type="molecule type" value="Genomic_DNA"/>
</dbReference>
<accession>A0A6N7PSN2</accession>
<dbReference type="Proteomes" id="UP000440224">
    <property type="component" value="Unassembled WGS sequence"/>
</dbReference>
<keyword evidence="1" id="KW-0812">Transmembrane</keyword>
<name>A0A6N7PSN2_9BACT</name>
<evidence type="ECO:0000256" key="1">
    <source>
        <dbReference type="SAM" id="Phobius"/>
    </source>
</evidence>
<dbReference type="PANTHER" id="PTHR43596">
    <property type="entry name" value="ADP,ATP CARRIER PROTEIN"/>
    <property type="match status" value="1"/>
</dbReference>